<dbReference type="OrthoDB" id="128883at2"/>
<organism evidence="1 2">
    <name type="scientific">Chroogloeocystis siderophila 5.2 s.c.1</name>
    <dbReference type="NCBI Taxonomy" id="247279"/>
    <lineage>
        <taxon>Bacteria</taxon>
        <taxon>Bacillati</taxon>
        <taxon>Cyanobacteriota</taxon>
        <taxon>Cyanophyceae</taxon>
        <taxon>Oscillatoriophycideae</taxon>
        <taxon>Chroococcales</taxon>
        <taxon>Chroococcaceae</taxon>
        <taxon>Chroogloeocystis</taxon>
    </lineage>
</organism>
<accession>A0A1U7H9W9</accession>
<evidence type="ECO:0000313" key="1">
    <source>
        <dbReference type="EMBL" id="OKH20379.1"/>
    </source>
</evidence>
<dbReference type="Proteomes" id="UP000185984">
    <property type="component" value="Unassembled WGS sequence"/>
</dbReference>
<comment type="caution">
    <text evidence="1">The sequence shown here is derived from an EMBL/GenBank/DDBJ whole genome shotgun (WGS) entry which is preliminary data.</text>
</comment>
<reference evidence="1 2" key="1">
    <citation type="submission" date="2016-11" db="EMBL/GenBank/DDBJ databases">
        <title>Draft Genome Sequences of Nine Cyanobacterial Strains from Diverse Habitats.</title>
        <authorList>
            <person name="Zhu T."/>
            <person name="Hou S."/>
            <person name="Lu X."/>
            <person name="Hess W.R."/>
        </authorList>
    </citation>
    <scope>NUCLEOTIDE SEQUENCE [LARGE SCALE GENOMIC DNA]</scope>
    <source>
        <strain evidence="1 2">5.2 s.c.1</strain>
    </source>
</reference>
<evidence type="ECO:0000313" key="2">
    <source>
        <dbReference type="Proteomes" id="UP000185984"/>
    </source>
</evidence>
<dbReference type="STRING" id="247279.NIES1031_23090"/>
<dbReference type="AlphaFoldDB" id="A0A1U7H9W9"/>
<keyword evidence="2" id="KW-1185">Reference proteome</keyword>
<sequence length="131" mass="14993">MLSERYQKDGSEHQVLQYLQYLPWLNLQGTPTYREYKDHLALCIDSKVAVVASCQVFPGFWKWESECRQGKKVGQVGYQVRLKFATMVAGSIIIGYAAHYSLGAMIPMREWVGVYQGIVQNNDMLMTSANY</sequence>
<protein>
    <submittedName>
        <fullName evidence="1">Uncharacterized protein</fullName>
    </submittedName>
</protein>
<dbReference type="EMBL" id="MRCC01000043">
    <property type="protein sequence ID" value="OKH20379.1"/>
    <property type="molecule type" value="Genomic_DNA"/>
</dbReference>
<name>A0A1U7H9W9_9CHRO</name>
<dbReference type="RefSeq" id="WP_073551769.1">
    <property type="nucleotide sequence ID" value="NZ_CAWMVK010000038.1"/>
</dbReference>
<gene>
    <name evidence="1" type="ORF">NIES1031_23090</name>
</gene>
<proteinExistence type="predicted"/>